<evidence type="ECO:0000313" key="2">
    <source>
        <dbReference type="Proteomes" id="UP000319783"/>
    </source>
</evidence>
<evidence type="ECO:0000313" key="1">
    <source>
        <dbReference type="EMBL" id="TLD42400.1"/>
    </source>
</evidence>
<accession>A0A533QPA9</accession>
<comment type="caution">
    <text evidence="1">The sequence shown here is derived from an EMBL/GenBank/DDBJ whole genome shotgun (WGS) entry which is preliminary data.</text>
</comment>
<dbReference type="EMBL" id="SULG01000021">
    <property type="protein sequence ID" value="TLD42400.1"/>
    <property type="molecule type" value="Genomic_DNA"/>
</dbReference>
<name>A0A533QPA9_9BACT</name>
<protein>
    <submittedName>
        <fullName evidence="1">Uncharacterized protein</fullName>
    </submittedName>
</protein>
<gene>
    <name evidence="1" type="ORF">JETT_1334</name>
</gene>
<reference evidence="1 2" key="1">
    <citation type="submission" date="2019-04" db="EMBL/GenBank/DDBJ databases">
        <title>Genome of a novel bacterium Candidatus Jettenia ecosi reconstructed from metagenome of an anammox bioreactor.</title>
        <authorList>
            <person name="Mardanov A.V."/>
            <person name="Beletsky A.V."/>
            <person name="Ravin N.V."/>
            <person name="Botchkova E.A."/>
            <person name="Litti Y.V."/>
            <person name="Nozhevnikova A.N."/>
        </authorList>
    </citation>
    <scope>NUCLEOTIDE SEQUENCE [LARGE SCALE GENOMIC DNA]</scope>
    <source>
        <strain evidence="1">J2</strain>
    </source>
</reference>
<dbReference type="Proteomes" id="UP000319783">
    <property type="component" value="Unassembled WGS sequence"/>
</dbReference>
<organism evidence="1 2">
    <name type="scientific">Candidatus Jettenia ecosi</name>
    <dbReference type="NCBI Taxonomy" id="2494326"/>
    <lineage>
        <taxon>Bacteria</taxon>
        <taxon>Pseudomonadati</taxon>
        <taxon>Planctomycetota</taxon>
        <taxon>Candidatus Brocadiia</taxon>
        <taxon>Candidatus Brocadiales</taxon>
        <taxon>Candidatus Brocadiaceae</taxon>
        <taxon>Candidatus Jettenia</taxon>
    </lineage>
</organism>
<sequence>MFAVLYRRIIIVRPHIKVKAMVTQQQIDRLYLECQKLPKSSVLKRNLTSLEARF</sequence>
<dbReference type="AlphaFoldDB" id="A0A533QPA9"/>
<proteinExistence type="predicted"/>